<evidence type="ECO:0000256" key="1">
    <source>
        <dbReference type="ARBA" id="ARBA00022574"/>
    </source>
</evidence>
<evidence type="ECO:0000256" key="2">
    <source>
        <dbReference type="ARBA" id="ARBA00022737"/>
    </source>
</evidence>
<dbReference type="InterPro" id="IPR001680">
    <property type="entry name" value="WD40_rpt"/>
</dbReference>
<dbReference type="AlphaFoldDB" id="A0A8S1XWF2"/>
<name>A0A8S1XWF2_9CILI</name>
<evidence type="ECO:0000313" key="4">
    <source>
        <dbReference type="EMBL" id="CAD8204154.1"/>
    </source>
</evidence>
<keyword evidence="1 3" id="KW-0853">WD repeat</keyword>
<dbReference type="PROSITE" id="PS50082">
    <property type="entry name" value="WD_REPEATS_2"/>
    <property type="match status" value="1"/>
</dbReference>
<keyword evidence="2" id="KW-0677">Repeat</keyword>
<evidence type="ECO:0008006" key="6">
    <source>
        <dbReference type="Google" id="ProtNLM"/>
    </source>
</evidence>
<dbReference type="PANTHER" id="PTHR22847:SF637">
    <property type="entry name" value="WD REPEAT DOMAIN 5B"/>
    <property type="match status" value="1"/>
</dbReference>
<dbReference type="PANTHER" id="PTHR22847">
    <property type="entry name" value="WD40 REPEAT PROTEIN"/>
    <property type="match status" value="1"/>
</dbReference>
<dbReference type="GO" id="GO:1990234">
    <property type="term" value="C:transferase complex"/>
    <property type="evidence" value="ECO:0007669"/>
    <property type="project" value="UniProtKB-ARBA"/>
</dbReference>
<reference evidence="4" key="1">
    <citation type="submission" date="2021-01" db="EMBL/GenBank/DDBJ databases">
        <authorList>
            <consortium name="Genoscope - CEA"/>
            <person name="William W."/>
        </authorList>
    </citation>
    <scope>NUCLEOTIDE SEQUENCE</scope>
</reference>
<evidence type="ECO:0000313" key="5">
    <source>
        <dbReference type="Proteomes" id="UP000689195"/>
    </source>
</evidence>
<feature type="repeat" description="WD" evidence="3">
    <location>
        <begin position="491"/>
        <end position="532"/>
    </location>
</feature>
<dbReference type="EMBL" id="CAJJDO010000136">
    <property type="protein sequence ID" value="CAD8204154.1"/>
    <property type="molecule type" value="Genomic_DNA"/>
</dbReference>
<keyword evidence="5" id="KW-1185">Reference proteome</keyword>
<dbReference type="Proteomes" id="UP000689195">
    <property type="component" value="Unassembled WGS sequence"/>
</dbReference>
<comment type="caution">
    <text evidence="4">The sequence shown here is derived from an EMBL/GenBank/DDBJ whole genome shotgun (WGS) entry which is preliminary data.</text>
</comment>
<proteinExistence type="predicted"/>
<sequence length="603" mass="71522">MVKAFRHQKKSKSQILINNKVRITLNIILNQVKQIKQQNLDVKEFLEIWNNILDQVDDEDGINVNYPILLTDEQIVNILEIIQNNLHSNMFKKISQLSQKRTQRFMELHLCLKQQSKLFQTFLKNIKDLEMFQKNFLILKSKENLSKKKLSKFIYQEQKKVKIILEENTYKQSEIQQDYEDQQDLKSLQIILEKLEVFDNQYIFDKKQIINISEDDLKIVIAALKMKIFTIYEFYQNFIEFYHEQQIQKLRQLGKVENVDSFTIDLLQFSESLAIEMTMNQATQVNYEQKGRLKLKNDYFDQNNEDDLKIQYFDDLEDNYRKLVRSSGKGKAIHLIINLYKNFMQPNIQIIQLINFNSLTINLLKKMQVIQKNQYLIRKNLISFQKITLGLREYQKKIQNLRMKITLNQFLLLNYLQRKHLRQLLQIVFVYQVICKCIQEKKTTFKGLSFYKSKLKKSIFNEVIIDSCLFDQANLEEAKWTNMIFSEKPLLQGHKGSVVVIQYSNNGKFIASGDSQKVIKFLDVATFQQEGEISDISGIPKYLVFSADDQLLFVGDDTNRIESWLISDLKNIIKLRYLINKQEKIIKMQLSSEQNLSSSLVKF</sequence>
<protein>
    <recommendedName>
        <fullName evidence="6">WD40-repeat-containing domain</fullName>
    </recommendedName>
</protein>
<gene>
    <name evidence="4" type="ORF">PPENT_87.1.T1360059</name>
</gene>
<accession>A0A8S1XWF2</accession>
<organism evidence="4 5">
    <name type="scientific">Paramecium pentaurelia</name>
    <dbReference type="NCBI Taxonomy" id="43138"/>
    <lineage>
        <taxon>Eukaryota</taxon>
        <taxon>Sar</taxon>
        <taxon>Alveolata</taxon>
        <taxon>Ciliophora</taxon>
        <taxon>Intramacronucleata</taxon>
        <taxon>Oligohymenophorea</taxon>
        <taxon>Peniculida</taxon>
        <taxon>Parameciidae</taxon>
        <taxon>Paramecium</taxon>
    </lineage>
</organism>
<evidence type="ECO:0000256" key="3">
    <source>
        <dbReference type="PROSITE-ProRule" id="PRU00221"/>
    </source>
</evidence>